<gene>
    <name evidence="3" type="ORF">HYH03_015893</name>
</gene>
<dbReference type="CDD" id="cd06259">
    <property type="entry name" value="YdcF-like"/>
    <property type="match status" value="1"/>
</dbReference>
<dbReference type="InterPro" id="IPR014729">
    <property type="entry name" value="Rossmann-like_a/b/a_fold"/>
</dbReference>
<dbReference type="Pfam" id="PF02698">
    <property type="entry name" value="DUF218"/>
    <property type="match status" value="1"/>
</dbReference>
<dbReference type="InterPro" id="IPR003848">
    <property type="entry name" value="DUF218"/>
</dbReference>
<dbReference type="InterPro" id="IPR051599">
    <property type="entry name" value="Cell_Envelope_Assoc"/>
</dbReference>
<feature type="region of interest" description="Disordered" evidence="1">
    <location>
        <begin position="252"/>
        <end position="280"/>
    </location>
</feature>
<name>A0A835XLE5_9CHLO</name>
<keyword evidence="4" id="KW-1185">Reference proteome</keyword>
<sequence length="900" mass="97681">MRNARPRDSVSGRRHPPPDFVIHESTACARYLIDRGADLKTLYGYVQQMLQISYLCQYHVPYLCEQQMTMECVTQLGRFGCYLFMTRTPPSDGAAAAVAHVSDDSHISKTVSSGRELAAALADPRVTSAQLQGDVALSESDFEGLPSPIVFNRDYTISGGESEPPSSWPELSFGFVEDKIRLEGGAVLTIEHVVLRDFRATPLDLSPGLDLLASSSSDAAGDLVRIKDAVMMLRICVPKSIQGEIKSSIPRPDRFPGTQLVSTPQPSNCTDDPSAPATERCWPDQGVYDDVAVDGFDVDSFERASATRYALSMLRVPYLCQRQMTDECVSALGPLGCFLYIPGPGPLHGAHPLLPSSPPYLPPAPPGGAARKVASGLELAAALADGRVTSAQLKGDVALSESDFEGLPSPIVLDRTFTISGGDAESPSSWPELSLGPVKGKVRLEGGAVLTIEHVVLRDFRANPLGQSPGLDLLASSSSDAAGDLVRIQDAVMMLRICIPKPIQGEIMSIPRPDGFPGTQLVSFPPPPNCTDDPSAPATERCWPDQGVYDDVAEAGFDMVAYGSLEVTATRYALSMLHVPYLCQQQMTEECVWLCWVRWDATSTPIRATYTQRRRLCAAPRGPAALSSIDVADEEHRALPGIAWGLSYSEPGQEGLVHGSPAPQSTARGVLPEAYRSVDAILMLAGGQTGPDSVPPWAERRLDTCLSLQDAQRKTTPILLLGGGTPHKGPYLDSRGFVIHESTACARYLIDRGADPKTLLKETSSYDTVGNAYFSLTIHALPAGWRRLAVVTSDFHMARTAALYQVMYSLAGRDLFGDPRRYELLYVAATDGGLFEPDVLAARKAKEAEARATWLRDASRMRALPDLHDWFHQTHLCYAVQRQHEFGVQTIRDPKLLASY</sequence>
<feature type="domain" description="DUF218" evidence="2">
    <location>
        <begin position="679"/>
        <end position="807"/>
    </location>
</feature>
<feature type="compositionally biased region" description="Polar residues" evidence="1">
    <location>
        <begin position="259"/>
        <end position="271"/>
    </location>
</feature>
<reference evidence="3" key="1">
    <citation type="journal article" date="2020" name="bioRxiv">
        <title>Comparative genomics of Chlamydomonas.</title>
        <authorList>
            <person name="Craig R.J."/>
            <person name="Hasan A.R."/>
            <person name="Ness R.W."/>
            <person name="Keightley P.D."/>
        </authorList>
    </citation>
    <scope>NUCLEOTIDE SEQUENCE</scope>
    <source>
        <strain evidence="3">CCAP 11/70</strain>
    </source>
</reference>
<dbReference type="EMBL" id="JAEHOE010000130">
    <property type="protein sequence ID" value="KAG2485407.1"/>
    <property type="molecule type" value="Genomic_DNA"/>
</dbReference>
<protein>
    <recommendedName>
        <fullName evidence="2">DUF218 domain-containing protein</fullName>
    </recommendedName>
</protein>
<dbReference type="PANTHER" id="PTHR30336:SF20">
    <property type="entry name" value="DUF218 DOMAIN-CONTAINING PROTEIN"/>
    <property type="match status" value="1"/>
</dbReference>
<comment type="caution">
    <text evidence="3">The sequence shown here is derived from an EMBL/GenBank/DDBJ whole genome shotgun (WGS) entry which is preliminary data.</text>
</comment>
<evidence type="ECO:0000259" key="2">
    <source>
        <dbReference type="Pfam" id="PF02698"/>
    </source>
</evidence>
<dbReference type="PANTHER" id="PTHR30336">
    <property type="entry name" value="INNER MEMBRANE PROTEIN, PROBABLE PERMEASE"/>
    <property type="match status" value="1"/>
</dbReference>
<proteinExistence type="predicted"/>
<dbReference type="Gene3D" id="3.40.50.620">
    <property type="entry name" value="HUPs"/>
    <property type="match status" value="1"/>
</dbReference>
<accession>A0A835XLE5</accession>
<dbReference type="Proteomes" id="UP000612055">
    <property type="component" value="Unassembled WGS sequence"/>
</dbReference>
<dbReference type="GO" id="GO:0005886">
    <property type="term" value="C:plasma membrane"/>
    <property type="evidence" value="ECO:0007669"/>
    <property type="project" value="TreeGrafter"/>
</dbReference>
<evidence type="ECO:0000313" key="4">
    <source>
        <dbReference type="Proteomes" id="UP000612055"/>
    </source>
</evidence>
<evidence type="ECO:0000256" key="1">
    <source>
        <dbReference type="SAM" id="MobiDB-lite"/>
    </source>
</evidence>
<dbReference type="AlphaFoldDB" id="A0A835XLE5"/>
<evidence type="ECO:0000313" key="3">
    <source>
        <dbReference type="EMBL" id="KAG2485407.1"/>
    </source>
</evidence>
<dbReference type="OrthoDB" id="10055554at2759"/>
<organism evidence="3 4">
    <name type="scientific">Edaphochlamys debaryana</name>
    <dbReference type="NCBI Taxonomy" id="47281"/>
    <lineage>
        <taxon>Eukaryota</taxon>
        <taxon>Viridiplantae</taxon>
        <taxon>Chlorophyta</taxon>
        <taxon>core chlorophytes</taxon>
        <taxon>Chlorophyceae</taxon>
        <taxon>CS clade</taxon>
        <taxon>Chlamydomonadales</taxon>
        <taxon>Chlamydomonadales incertae sedis</taxon>
        <taxon>Edaphochlamys</taxon>
    </lineage>
</organism>